<dbReference type="InterPro" id="IPR004090">
    <property type="entry name" value="Chemotax_Me-accpt_rcpt"/>
</dbReference>
<dbReference type="PANTHER" id="PTHR43531:SF14">
    <property type="entry name" value="METHYL-ACCEPTING CHEMOTAXIS PROTEIN I-RELATED"/>
    <property type="match status" value="1"/>
</dbReference>
<dbReference type="InterPro" id="IPR051310">
    <property type="entry name" value="MCP_chemotaxis"/>
</dbReference>
<keyword evidence="5 12" id="KW-1133">Transmembrane helix</keyword>
<keyword evidence="7 9" id="KW-0807">Transducer</keyword>
<dbReference type="Proteomes" id="UP000199058">
    <property type="component" value="Unassembled WGS sequence"/>
</dbReference>
<dbReference type="InterPro" id="IPR003660">
    <property type="entry name" value="HAMP_dom"/>
</dbReference>
<dbReference type="SUPFAM" id="SSF58104">
    <property type="entry name" value="Methyl-accepting chemotaxis protein (MCP) signaling domain"/>
    <property type="match status" value="1"/>
</dbReference>
<dbReference type="PRINTS" id="PR00260">
    <property type="entry name" value="CHEMTRNSDUCR"/>
</dbReference>
<dbReference type="Pfam" id="PF00015">
    <property type="entry name" value="MCPsignal"/>
    <property type="match status" value="1"/>
</dbReference>
<feature type="compositionally biased region" description="Low complexity" evidence="11">
    <location>
        <begin position="535"/>
        <end position="547"/>
    </location>
</feature>
<dbReference type="Pfam" id="PF17200">
    <property type="entry name" value="sCache_2"/>
    <property type="match status" value="1"/>
</dbReference>
<feature type="compositionally biased region" description="Polar residues" evidence="11">
    <location>
        <begin position="549"/>
        <end position="560"/>
    </location>
</feature>
<dbReference type="FunFam" id="1.10.287.950:FF:000001">
    <property type="entry name" value="Methyl-accepting chemotaxis sensory transducer"/>
    <property type="match status" value="1"/>
</dbReference>
<feature type="transmembrane region" description="Helical" evidence="12">
    <location>
        <begin position="191"/>
        <end position="212"/>
    </location>
</feature>
<dbReference type="PROSITE" id="PS50885">
    <property type="entry name" value="HAMP"/>
    <property type="match status" value="1"/>
</dbReference>
<keyword evidence="2" id="KW-1003">Cell membrane</keyword>
<dbReference type="GO" id="GO:0005886">
    <property type="term" value="C:plasma membrane"/>
    <property type="evidence" value="ECO:0007669"/>
    <property type="project" value="UniProtKB-SubCell"/>
</dbReference>
<evidence type="ECO:0000256" key="6">
    <source>
        <dbReference type="ARBA" id="ARBA00023136"/>
    </source>
</evidence>
<feature type="region of interest" description="Disordered" evidence="11">
    <location>
        <begin position="319"/>
        <end position="342"/>
    </location>
</feature>
<comment type="similarity">
    <text evidence="8">Belongs to the methyl-accepting chemotaxis (MCP) protein family.</text>
</comment>
<sequence>MLKLLRKLKINHRIWIINLLAVAGMLAILLVALNRQYDDMESLKLQEITNQVDSAEGIVRAYQEMEASGELTRQEAQEQAAARVSAMIYGPDDDYIFIFASDGLTLAHPSADLRGNNMMHLEDVNGVRLVRDMIQGAMREGSTVVPYYWNRPGSDEQIQKISYARYNQAWDWVIATGVYVDDIDQMFIESLLTLGGIALAILVAMLVIAMMIGRSIIQPIKQTADAMKDISSGEGNLTVRLDESGHDELSELTQHFNVFVGKIEDLVGDIKEAVASITTASGEIAAGNSDLSQRTEEQASSLEETASSLEELTSAVKQNADNARQADQVSQDASRIATEGGQKARQVVATMEEISASSDRIAEITTLIDSIAFQTNILALNAAVEAARAGEQGRGFAVVAGEVRVLAQRSAAAAKEIKQLIGESVETVKGGSLLVQETGDTIEQIVVSVKRVTDLMGEISAASDEQSQGIEQVNQAVIQMDDVTQQNAALVEEAAAAAESLEEQSQALSDAVSTFKISREIEAGNRRLSSSSKTPAAKKQAPRIAAANQGHQQRTAQSTANKRRVPPPPKRQDEDEWEEF</sequence>
<dbReference type="Gene3D" id="1.10.287.950">
    <property type="entry name" value="Methyl-accepting chemotaxis protein"/>
    <property type="match status" value="1"/>
</dbReference>
<reference evidence="15 16" key="1">
    <citation type="submission" date="2016-10" db="EMBL/GenBank/DDBJ databases">
        <authorList>
            <person name="de Groot N.N."/>
        </authorList>
    </citation>
    <scope>NUCLEOTIDE SEQUENCE [LARGE SCALE GENOMIC DNA]</scope>
    <source>
        <strain evidence="15 16">DSM 18438</strain>
    </source>
</reference>
<feature type="domain" description="HAMP" evidence="14">
    <location>
        <begin position="214"/>
        <end position="268"/>
    </location>
</feature>
<name>A0A1I1ECD6_9GAMM</name>
<dbReference type="InterPro" id="IPR004089">
    <property type="entry name" value="MCPsignal_dom"/>
</dbReference>
<dbReference type="Pfam" id="PF00672">
    <property type="entry name" value="HAMP"/>
    <property type="match status" value="1"/>
</dbReference>
<dbReference type="CDD" id="cd06225">
    <property type="entry name" value="HAMP"/>
    <property type="match status" value="1"/>
</dbReference>
<gene>
    <name evidence="15" type="ORF">SAMN05660443_0509</name>
</gene>
<evidence type="ECO:0000313" key="16">
    <source>
        <dbReference type="Proteomes" id="UP000199058"/>
    </source>
</evidence>
<evidence type="ECO:0000256" key="2">
    <source>
        <dbReference type="ARBA" id="ARBA00022475"/>
    </source>
</evidence>
<evidence type="ECO:0000256" key="1">
    <source>
        <dbReference type="ARBA" id="ARBA00004651"/>
    </source>
</evidence>
<dbReference type="GO" id="GO:0006935">
    <property type="term" value="P:chemotaxis"/>
    <property type="evidence" value="ECO:0007669"/>
    <property type="project" value="InterPro"/>
</dbReference>
<evidence type="ECO:0000256" key="9">
    <source>
        <dbReference type="PROSITE-ProRule" id="PRU00284"/>
    </source>
</evidence>
<dbReference type="PROSITE" id="PS50111">
    <property type="entry name" value="CHEMOTAXIS_TRANSDUC_2"/>
    <property type="match status" value="1"/>
</dbReference>
<dbReference type="InterPro" id="IPR033480">
    <property type="entry name" value="sCache_2"/>
</dbReference>
<evidence type="ECO:0000256" key="11">
    <source>
        <dbReference type="SAM" id="MobiDB-lite"/>
    </source>
</evidence>
<feature type="domain" description="Methyl-accepting transducer" evidence="13">
    <location>
        <begin position="273"/>
        <end position="502"/>
    </location>
</feature>
<evidence type="ECO:0000256" key="12">
    <source>
        <dbReference type="SAM" id="Phobius"/>
    </source>
</evidence>
<dbReference type="GO" id="GO:0004888">
    <property type="term" value="F:transmembrane signaling receptor activity"/>
    <property type="evidence" value="ECO:0007669"/>
    <property type="project" value="InterPro"/>
</dbReference>
<dbReference type="Gene3D" id="3.30.450.20">
    <property type="entry name" value="PAS domain"/>
    <property type="match status" value="1"/>
</dbReference>
<evidence type="ECO:0000259" key="13">
    <source>
        <dbReference type="PROSITE" id="PS50111"/>
    </source>
</evidence>
<feature type="transmembrane region" description="Helical" evidence="12">
    <location>
        <begin position="12"/>
        <end position="33"/>
    </location>
</feature>
<dbReference type="RefSeq" id="WP_218149359.1">
    <property type="nucleotide sequence ID" value="NZ_FOLH01000001.1"/>
</dbReference>
<evidence type="ECO:0000256" key="3">
    <source>
        <dbReference type="ARBA" id="ARBA00022481"/>
    </source>
</evidence>
<evidence type="ECO:0000256" key="4">
    <source>
        <dbReference type="ARBA" id="ARBA00022692"/>
    </source>
</evidence>
<keyword evidence="16" id="KW-1185">Reference proteome</keyword>
<dbReference type="PANTHER" id="PTHR43531">
    <property type="entry name" value="PROTEIN ICFG"/>
    <property type="match status" value="1"/>
</dbReference>
<proteinExistence type="inferred from homology"/>
<accession>A0A1I1ECD6</accession>
<dbReference type="SMART" id="SM01049">
    <property type="entry name" value="Cache_2"/>
    <property type="match status" value="1"/>
</dbReference>
<dbReference type="EMBL" id="FOLH01000001">
    <property type="protein sequence ID" value="SFB84707.1"/>
    <property type="molecule type" value="Genomic_DNA"/>
</dbReference>
<evidence type="ECO:0000256" key="8">
    <source>
        <dbReference type="ARBA" id="ARBA00029447"/>
    </source>
</evidence>
<dbReference type="CDD" id="cd11386">
    <property type="entry name" value="MCP_signal"/>
    <property type="match status" value="1"/>
</dbReference>
<organism evidence="15 16">
    <name type="scientific">Marinospirillum celere</name>
    <dbReference type="NCBI Taxonomy" id="1122252"/>
    <lineage>
        <taxon>Bacteria</taxon>
        <taxon>Pseudomonadati</taxon>
        <taxon>Pseudomonadota</taxon>
        <taxon>Gammaproteobacteria</taxon>
        <taxon>Oceanospirillales</taxon>
        <taxon>Oceanospirillaceae</taxon>
        <taxon>Marinospirillum</taxon>
    </lineage>
</organism>
<feature type="compositionally biased region" description="Low complexity" evidence="11">
    <location>
        <begin position="298"/>
        <end position="307"/>
    </location>
</feature>
<evidence type="ECO:0000259" key="14">
    <source>
        <dbReference type="PROSITE" id="PS50885"/>
    </source>
</evidence>
<evidence type="ECO:0000256" key="10">
    <source>
        <dbReference type="SAM" id="Coils"/>
    </source>
</evidence>
<dbReference type="SMART" id="SM00283">
    <property type="entry name" value="MA"/>
    <property type="match status" value="1"/>
</dbReference>
<evidence type="ECO:0000313" key="15">
    <source>
        <dbReference type="EMBL" id="SFB84707.1"/>
    </source>
</evidence>
<dbReference type="STRING" id="1122252.SAMN05660443_0509"/>
<feature type="region of interest" description="Disordered" evidence="11">
    <location>
        <begin position="288"/>
        <end position="307"/>
    </location>
</feature>
<feature type="region of interest" description="Disordered" evidence="11">
    <location>
        <begin position="525"/>
        <end position="580"/>
    </location>
</feature>
<evidence type="ECO:0000256" key="7">
    <source>
        <dbReference type="ARBA" id="ARBA00023224"/>
    </source>
</evidence>
<dbReference type="GO" id="GO:0007165">
    <property type="term" value="P:signal transduction"/>
    <property type="evidence" value="ECO:0007669"/>
    <property type="project" value="UniProtKB-KW"/>
</dbReference>
<dbReference type="AlphaFoldDB" id="A0A1I1ECD6"/>
<keyword evidence="6 12" id="KW-0472">Membrane</keyword>
<comment type="subcellular location">
    <subcellularLocation>
        <location evidence="1">Cell membrane</location>
        <topology evidence="1">Multi-pass membrane protein</topology>
    </subcellularLocation>
</comment>
<evidence type="ECO:0000256" key="5">
    <source>
        <dbReference type="ARBA" id="ARBA00022989"/>
    </source>
</evidence>
<protein>
    <submittedName>
        <fullName evidence="15">Methyl-accepting chemotaxis protein</fullName>
    </submittedName>
</protein>
<keyword evidence="4 12" id="KW-0812">Transmembrane</keyword>
<dbReference type="SMART" id="SM00304">
    <property type="entry name" value="HAMP"/>
    <property type="match status" value="1"/>
</dbReference>
<keyword evidence="10" id="KW-0175">Coiled coil</keyword>
<feature type="compositionally biased region" description="Polar residues" evidence="11">
    <location>
        <begin position="319"/>
        <end position="333"/>
    </location>
</feature>
<feature type="coiled-coil region" evidence="10">
    <location>
        <begin position="473"/>
        <end position="511"/>
    </location>
</feature>
<keyword evidence="3" id="KW-0488">Methylation</keyword>